<dbReference type="AlphaFoldDB" id="A0A2T1DM87"/>
<dbReference type="EMBL" id="PVWG01000002">
    <property type="protein sequence ID" value="PSB21575.1"/>
    <property type="molecule type" value="Genomic_DNA"/>
</dbReference>
<dbReference type="InterPro" id="IPR021751">
    <property type="entry name" value="DUF3318"/>
</dbReference>
<evidence type="ECO:0000313" key="1">
    <source>
        <dbReference type="EMBL" id="PSB21575.1"/>
    </source>
</evidence>
<dbReference type="STRING" id="1920490.GCA_001895925_01592"/>
<keyword evidence="2" id="KW-1185">Reference proteome</keyword>
<dbReference type="Proteomes" id="UP000238634">
    <property type="component" value="Unassembled WGS sequence"/>
</dbReference>
<comment type="caution">
    <text evidence="1">The sequence shown here is derived from an EMBL/GenBank/DDBJ whole genome shotgun (WGS) entry which is preliminary data.</text>
</comment>
<reference evidence="1 2" key="1">
    <citation type="submission" date="2018-02" db="EMBL/GenBank/DDBJ databases">
        <authorList>
            <person name="Cohen D.B."/>
            <person name="Kent A.D."/>
        </authorList>
    </citation>
    <scope>NUCLEOTIDE SEQUENCE [LARGE SCALE GENOMIC DNA]</scope>
    <source>
        <strain evidence="1 2">ULC007</strain>
    </source>
</reference>
<organism evidence="1 2">
    <name type="scientific">Phormidesmis priestleyi ULC007</name>
    <dbReference type="NCBI Taxonomy" id="1920490"/>
    <lineage>
        <taxon>Bacteria</taxon>
        <taxon>Bacillati</taxon>
        <taxon>Cyanobacteriota</taxon>
        <taxon>Cyanophyceae</taxon>
        <taxon>Leptolyngbyales</taxon>
        <taxon>Leptolyngbyaceae</taxon>
        <taxon>Phormidesmis</taxon>
    </lineage>
</organism>
<gene>
    <name evidence="1" type="ORF">C7B65_03050</name>
</gene>
<dbReference type="Pfam" id="PF11780">
    <property type="entry name" value="DUF3318"/>
    <property type="match status" value="1"/>
</dbReference>
<dbReference type="OrthoDB" id="455481at2"/>
<accession>A0A2T1DM87</accession>
<sequence length="201" mass="22572">MNPEPEIRRLLDVMPASGRMATKLVSKPEQRWVIDAPFPMPWMRDRPIYINFDLWSRLPRTQRDLLILRTVSWLGAVKWFQPNLNFGLVAAGVVGTGIELFQQDFVGVALASALSAIAATQIWRNNHSTSLELDADERALQVAQRRGYSETDAAGYLLSAIESVAQFEKRPLSFIELLRGQSLRAIAGLSAIGIPEELRRD</sequence>
<evidence type="ECO:0000313" key="2">
    <source>
        <dbReference type="Proteomes" id="UP000238634"/>
    </source>
</evidence>
<proteinExistence type="predicted"/>
<name>A0A2T1DM87_9CYAN</name>
<protein>
    <submittedName>
        <fullName evidence="1">DUF3318 domain-containing protein</fullName>
    </submittedName>
</protein>
<reference evidence="1 2" key="2">
    <citation type="submission" date="2018-03" db="EMBL/GenBank/DDBJ databases">
        <title>The ancient ancestry and fast evolution of plastids.</title>
        <authorList>
            <person name="Moore K.R."/>
            <person name="Magnabosco C."/>
            <person name="Momper L."/>
            <person name="Gold D.A."/>
            <person name="Bosak T."/>
            <person name="Fournier G.P."/>
        </authorList>
    </citation>
    <scope>NUCLEOTIDE SEQUENCE [LARGE SCALE GENOMIC DNA]</scope>
    <source>
        <strain evidence="1 2">ULC007</strain>
    </source>
</reference>